<sequence>MRAVIVPTPGDADALEVVDRPSPEPGPGEVLVDVVAAGVNRADLLQRQGHYDPPPGATDVLGLECSGRVAALGEDVTSVAVGDEVVCLLSGGGYAEQVVVPAGQVAPAPEGVDLVDAAGLIETVATVWSNVVMTAGLTEGETLLVHGGASGIGTTAIQVAKALGARVAVTVGSEDKAAFCRDLGADVAIRYRDEDFVDVLKEHAMRPDVVLDIVGAKYLQRNVAALATGGRLVVIGLQGGIKGELNLGALLAKRASVTATSLRARPVEEKAEIVAAATRHVWPMVADGRVRPVVHARLGLDDVRDAHRILEESSHTGKVLLTV</sequence>
<dbReference type="EMBL" id="BAAAPY010000007">
    <property type="protein sequence ID" value="GAA2080509.1"/>
    <property type="molecule type" value="Genomic_DNA"/>
</dbReference>
<dbReference type="SUPFAM" id="SSF50129">
    <property type="entry name" value="GroES-like"/>
    <property type="match status" value="1"/>
</dbReference>
<dbReference type="InterPro" id="IPR013149">
    <property type="entry name" value="ADH-like_C"/>
</dbReference>
<dbReference type="NCBIfam" id="TIGR02824">
    <property type="entry name" value="quinone_pig3"/>
    <property type="match status" value="1"/>
</dbReference>
<reference evidence="4 5" key="1">
    <citation type="journal article" date="2019" name="Int. J. Syst. Evol. Microbiol.">
        <title>The Global Catalogue of Microorganisms (GCM) 10K type strain sequencing project: providing services to taxonomists for standard genome sequencing and annotation.</title>
        <authorList>
            <consortium name="The Broad Institute Genomics Platform"/>
            <consortium name="The Broad Institute Genome Sequencing Center for Infectious Disease"/>
            <person name="Wu L."/>
            <person name="Ma J."/>
        </authorList>
    </citation>
    <scope>NUCLEOTIDE SEQUENCE [LARGE SCALE GENOMIC DNA]</scope>
    <source>
        <strain evidence="4 5">JCM 15749</strain>
    </source>
</reference>
<dbReference type="InterPro" id="IPR036291">
    <property type="entry name" value="NAD(P)-bd_dom_sf"/>
</dbReference>
<dbReference type="PANTHER" id="PTHR48106:SF8">
    <property type="entry name" value="OS02G0805600 PROTEIN"/>
    <property type="match status" value="1"/>
</dbReference>
<dbReference type="Proteomes" id="UP001501480">
    <property type="component" value="Unassembled WGS sequence"/>
</dbReference>
<dbReference type="InterPro" id="IPR011032">
    <property type="entry name" value="GroES-like_sf"/>
</dbReference>
<protein>
    <submittedName>
        <fullName evidence="4">NAD(P)H-quinone oxidoreductase</fullName>
    </submittedName>
</protein>
<dbReference type="Pfam" id="PF08240">
    <property type="entry name" value="ADH_N"/>
    <property type="match status" value="1"/>
</dbReference>
<keyword evidence="2" id="KW-0560">Oxidoreductase</keyword>
<evidence type="ECO:0000313" key="4">
    <source>
        <dbReference type="EMBL" id="GAA2080509.1"/>
    </source>
</evidence>
<dbReference type="SUPFAM" id="SSF51735">
    <property type="entry name" value="NAD(P)-binding Rossmann-fold domains"/>
    <property type="match status" value="1"/>
</dbReference>
<feature type="domain" description="Enoyl reductase (ER)" evidence="3">
    <location>
        <begin position="10"/>
        <end position="321"/>
    </location>
</feature>
<gene>
    <name evidence="4" type="ORF">GCM10009821_21130</name>
</gene>
<name>A0ABN2W1E6_9ACTN</name>
<dbReference type="Gene3D" id="3.90.180.10">
    <property type="entry name" value="Medium-chain alcohol dehydrogenases, catalytic domain"/>
    <property type="match status" value="1"/>
</dbReference>
<evidence type="ECO:0000313" key="5">
    <source>
        <dbReference type="Proteomes" id="UP001501480"/>
    </source>
</evidence>
<keyword evidence="1" id="KW-0521">NADP</keyword>
<dbReference type="InterPro" id="IPR020843">
    <property type="entry name" value="ER"/>
</dbReference>
<evidence type="ECO:0000256" key="2">
    <source>
        <dbReference type="ARBA" id="ARBA00023002"/>
    </source>
</evidence>
<proteinExistence type="predicted"/>
<dbReference type="Gene3D" id="3.40.50.720">
    <property type="entry name" value="NAD(P)-binding Rossmann-like Domain"/>
    <property type="match status" value="1"/>
</dbReference>
<dbReference type="RefSeq" id="WP_344327979.1">
    <property type="nucleotide sequence ID" value="NZ_BAAAPY010000007.1"/>
</dbReference>
<organism evidence="4 5">
    <name type="scientific">Aeromicrobium halocynthiae</name>
    <dbReference type="NCBI Taxonomy" id="560557"/>
    <lineage>
        <taxon>Bacteria</taxon>
        <taxon>Bacillati</taxon>
        <taxon>Actinomycetota</taxon>
        <taxon>Actinomycetes</taxon>
        <taxon>Propionibacteriales</taxon>
        <taxon>Nocardioidaceae</taxon>
        <taxon>Aeromicrobium</taxon>
    </lineage>
</organism>
<dbReference type="InterPro" id="IPR013154">
    <property type="entry name" value="ADH-like_N"/>
</dbReference>
<evidence type="ECO:0000256" key="1">
    <source>
        <dbReference type="ARBA" id="ARBA00022857"/>
    </source>
</evidence>
<accession>A0ABN2W1E6</accession>
<evidence type="ECO:0000259" key="3">
    <source>
        <dbReference type="SMART" id="SM00829"/>
    </source>
</evidence>
<dbReference type="SMART" id="SM00829">
    <property type="entry name" value="PKS_ER"/>
    <property type="match status" value="1"/>
</dbReference>
<dbReference type="Pfam" id="PF00107">
    <property type="entry name" value="ADH_zinc_N"/>
    <property type="match status" value="1"/>
</dbReference>
<dbReference type="CDD" id="cd05276">
    <property type="entry name" value="p53_inducible_oxidoreductase"/>
    <property type="match status" value="1"/>
</dbReference>
<keyword evidence="5" id="KW-1185">Reference proteome</keyword>
<comment type="caution">
    <text evidence="4">The sequence shown here is derived from an EMBL/GenBank/DDBJ whole genome shotgun (WGS) entry which is preliminary data.</text>
</comment>
<dbReference type="InterPro" id="IPR014189">
    <property type="entry name" value="Quinone_OxRdtase_PIG3"/>
</dbReference>
<dbReference type="PANTHER" id="PTHR48106">
    <property type="entry name" value="QUINONE OXIDOREDUCTASE PIG3-RELATED"/>
    <property type="match status" value="1"/>
</dbReference>